<evidence type="ECO:0000313" key="2">
    <source>
        <dbReference type="EMBL" id="PTL38823.1"/>
    </source>
</evidence>
<feature type="domain" description="CRISPR-associated protein Cas6 C-terminal" evidence="1">
    <location>
        <begin position="186"/>
        <end position="304"/>
    </location>
</feature>
<reference evidence="2 3" key="1">
    <citation type="submission" date="2018-03" db="EMBL/GenBank/DDBJ databases">
        <title>Alkalicoccus saliphilus sp. nov., isolated from a mineral pool.</title>
        <authorList>
            <person name="Zhao B."/>
        </authorList>
    </citation>
    <scope>NUCLEOTIDE SEQUENCE [LARGE SCALE GENOMIC DNA]</scope>
    <source>
        <strain evidence="2 3">6AG</strain>
    </source>
</reference>
<protein>
    <recommendedName>
        <fullName evidence="1">CRISPR-associated protein Cas6 C-terminal domain-containing protein</fullName>
    </recommendedName>
</protein>
<accession>A0A2T4U603</accession>
<dbReference type="InterPro" id="IPR019267">
    <property type="entry name" value="CRISPR-assoc_Cas6_C"/>
</dbReference>
<keyword evidence="3" id="KW-1185">Reference proteome</keyword>
<comment type="caution">
    <text evidence="2">The sequence shown here is derived from an EMBL/GenBank/DDBJ whole genome shotgun (WGS) entry which is preliminary data.</text>
</comment>
<gene>
    <name evidence="2" type="ORF">C6Y45_09300</name>
</gene>
<organism evidence="2 3">
    <name type="scientific">Alkalicoccus saliphilus</name>
    <dbReference type="NCBI Taxonomy" id="200989"/>
    <lineage>
        <taxon>Bacteria</taxon>
        <taxon>Bacillati</taxon>
        <taxon>Bacillota</taxon>
        <taxon>Bacilli</taxon>
        <taxon>Bacillales</taxon>
        <taxon>Bacillaceae</taxon>
        <taxon>Alkalicoccus</taxon>
    </lineage>
</organism>
<evidence type="ECO:0000313" key="3">
    <source>
        <dbReference type="Proteomes" id="UP000240509"/>
    </source>
</evidence>
<evidence type="ECO:0000259" key="1">
    <source>
        <dbReference type="Pfam" id="PF10040"/>
    </source>
</evidence>
<dbReference type="Pfam" id="PF10040">
    <property type="entry name" value="CRISPR_Cas6"/>
    <property type="match status" value="1"/>
</dbReference>
<proteinExistence type="predicted"/>
<dbReference type="Proteomes" id="UP000240509">
    <property type="component" value="Unassembled WGS sequence"/>
</dbReference>
<name>A0A2T4U603_9BACI</name>
<dbReference type="AlphaFoldDB" id="A0A2T4U603"/>
<sequence length="310" mass="35789">MTEAVHKAPVMFHFRIHLKSCSHGLLPEHKTSMLHGILTGEFRRNVCHNMKISCRDCAFLDNCQYSALFESPKTSAAVFNHSQSVPPPYLISCDSRSVDFAPGDPLAFDFLLFGDDVEKYIPQLFAVIQNISSYPLGENHLPFELDHVEQKTSESSFTIMENEVTARPEPSPWTFQLPERYDKIFIQFASPFRTQENNELVREFVPAVFFNQVRQRFTQLVDPKNKKTLEFPKLPNMHDVHLHHSSWKDIPCCSSFHGEDMILGGVLASFHMNRSSELDAWLPYLFFCEKYHVGKETTFGFGKYSLWVKQ</sequence>
<dbReference type="EMBL" id="PZJJ01000013">
    <property type="protein sequence ID" value="PTL38823.1"/>
    <property type="molecule type" value="Genomic_DNA"/>
</dbReference>